<sequence>MSEKPTQHTNNGTTELDCKPPAIDSLKALESGIAHLNLKQCISDCQDDLNRGWNFAIANAITLFYGFYALGGLAPIRNTPWLRAIALLPPLLGSLSLFTATAFRVRSAIVSRRGSVEKFIDDVRDLRRGNAWYFLGPEMLLLGLALIPIFAEIMVLVWMPFSPGEPTTSILSWTDPEHAFLGFVTGFAFVYSIYMLRVVTRLGRILRSPILNVMSQLKRLQLALLSSAYNPAASRDAGIDT</sequence>
<comment type="caution">
    <text evidence="1">The sequence shown here is derived from an EMBL/GenBank/DDBJ whole genome shotgun (WGS) entry which is preliminary data.</text>
</comment>
<accession>A0ACC1SAL2</accession>
<name>A0ACC1SAL2_9APHY</name>
<protein>
    <submittedName>
        <fullName evidence="1">Uncharacterized protein</fullName>
    </submittedName>
</protein>
<evidence type="ECO:0000313" key="1">
    <source>
        <dbReference type="EMBL" id="KAJ3535593.1"/>
    </source>
</evidence>
<gene>
    <name evidence="1" type="ORF">NM688_g6957</name>
</gene>
<organism evidence="1 2">
    <name type="scientific">Phlebia brevispora</name>
    <dbReference type="NCBI Taxonomy" id="194682"/>
    <lineage>
        <taxon>Eukaryota</taxon>
        <taxon>Fungi</taxon>
        <taxon>Dikarya</taxon>
        <taxon>Basidiomycota</taxon>
        <taxon>Agaricomycotina</taxon>
        <taxon>Agaricomycetes</taxon>
        <taxon>Polyporales</taxon>
        <taxon>Meruliaceae</taxon>
        <taxon>Phlebia</taxon>
    </lineage>
</organism>
<dbReference type="EMBL" id="JANHOG010001529">
    <property type="protein sequence ID" value="KAJ3535593.1"/>
    <property type="molecule type" value="Genomic_DNA"/>
</dbReference>
<proteinExistence type="predicted"/>
<reference evidence="1" key="1">
    <citation type="submission" date="2022-07" db="EMBL/GenBank/DDBJ databases">
        <title>Genome Sequence of Phlebia brevispora.</title>
        <authorList>
            <person name="Buettner E."/>
        </authorList>
    </citation>
    <scope>NUCLEOTIDE SEQUENCE</scope>
    <source>
        <strain evidence="1">MPL23</strain>
    </source>
</reference>
<keyword evidence="2" id="KW-1185">Reference proteome</keyword>
<evidence type="ECO:0000313" key="2">
    <source>
        <dbReference type="Proteomes" id="UP001148662"/>
    </source>
</evidence>
<dbReference type="Proteomes" id="UP001148662">
    <property type="component" value="Unassembled WGS sequence"/>
</dbReference>